<gene>
    <name evidence="4" type="ORF">Ciccas_011946</name>
</gene>
<comment type="caution">
    <text evidence="4">The sequence shown here is derived from an EMBL/GenBank/DDBJ whole genome shotgun (WGS) entry which is preliminary data.</text>
</comment>
<evidence type="ECO:0000313" key="4">
    <source>
        <dbReference type="EMBL" id="KAL3309509.1"/>
    </source>
</evidence>
<feature type="disulfide bond" evidence="2">
    <location>
        <begin position="50"/>
        <end position="60"/>
    </location>
</feature>
<dbReference type="SUPFAM" id="SSF56487">
    <property type="entry name" value="SRCR-like"/>
    <property type="match status" value="1"/>
</dbReference>
<comment type="caution">
    <text evidence="2">Lacks conserved residue(s) required for the propagation of feature annotation.</text>
</comment>
<dbReference type="InterPro" id="IPR036772">
    <property type="entry name" value="SRCR-like_dom_sf"/>
</dbReference>
<dbReference type="InterPro" id="IPR001190">
    <property type="entry name" value="SRCR"/>
</dbReference>
<reference evidence="4 5" key="1">
    <citation type="submission" date="2024-11" db="EMBL/GenBank/DDBJ databases">
        <title>Adaptive evolution of stress response genes in parasites aligns with host niche diversity.</title>
        <authorList>
            <person name="Hahn C."/>
            <person name="Resl P."/>
        </authorList>
    </citation>
    <scope>NUCLEOTIDE SEQUENCE [LARGE SCALE GENOMIC DNA]</scope>
    <source>
        <strain evidence="4">EGGRZ-B1_66</strain>
        <tissue evidence="4">Body</tissue>
    </source>
</reference>
<evidence type="ECO:0000313" key="5">
    <source>
        <dbReference type="Proteomes" id="UP001626550"/>
    </source>
</evidence>
<sequence>MAKLVIMYPEDLPKSGLERSCSLMINYYLKVKMDRNKFATQRHVALFGKCGGNETMLTDCITYTNSEGIPCSSDEVVGVACSYSECREERSHVRTGF</sequence>
<organism evidence="4 5">
    <name type="scientific">Cichlidogyrus casuarinus</name>
    <dbReference type="NCBI Taxonomy" id="1844966"/>
    <lineage>
        <taxon>Eukaryota</taxon>
        <taxon>Metazoa</taxon>
        <taxon>Spiralia</taxon>
        <taxon>Lophotrochozoa</taxon>
        <taxon>Platyhelminthes</taxon>
        <taxon>Monogenea</taxon>
        <taxon>Monopisthocotylea</taxon>
        <taxon>Dactylogyridea</taxon>
        <taxon>Ancyrocephalidae</taxon>
        <taxon>Cichlidogyrus</taxon>
    </lineage>
</organism>
<keyword evidence="1 2" id="KW-1015">Disulfide bond</keyword>
<proteinExistence type="predicted"/>
<dbReference type="EMBL" id="JBJKFK010003836">
    <property type="protein sequence ID" value="KAL3309509.1"/>
    <property type="molecule type" value="Genomic_DNA"/>
</dbReference>
<evidence type="ECO:0000259" key="3">
    <source>
        <dbReference type="PROSITE" id="PS50287"/>
    </source>
</evidence>
<name>A0ABD2PPT4_9PLAT</name>
<accession>A0ABD2PPT4</accession>
<feature type="domain" description="SRCR" evidence="3">
    <location>
        <begin position="50"/>
        <end position="82"/>
    </location>
</feature>
<dbReference type="AlphaFoldDB" id="A0ABD2PPT4"/>
<evidence type="ECO:0000256" key="2">
    <source>
        <dbReference type="PROSITE-ProRule" id="PRU00196"/>
    </source>
</evidence>
<dbReference type="Proteomes" id="UP001626550">
    <property type="component" value="Unassembled WGS sequence"/>
</dbReference>
<dbReference type="PROSITE" id="PS50287">
    <property type="entry name" value="SRCR_2"/>
    <property type="match status" value="1"/>
</dbReference>
<keyword evidence="5" id="KW-1185">Reference proteome</keyword>
<evidence type="ECO:0000256" key="1">
    <source>
        <dbReference type="ARBA" id="ARBA00023157"/>
    </source>
</evidence>
<protein>
    <recommendedName>
        <fullName evidence="3">SRCR domain-containing protein</fullName>
    </recommendedName>
</protein>